<accession>A0A0E9UBA3</accession>
<proteinExistence type="predicted"/>
<reference evidence="1" key="2">
    <citation type="journal article" date="2015" name="Fish Shellfish Immunol.">
        <title>Early steps in the European eel (Anguilla anguilla)-Vibrio vulnificus interaction in the gills: Role of the RtxA13 toxin.</title>
        <authorList>
            <person name="Callol A."/>
            <person name="Pajuelo D."/>
            <person name="Ebbesson L."/>
            <person name="Teles M."/>
            <person name="MacKenzie S."/>
            <person name="Amaro C."/>
        </authorList>
    </citation>
    <scope>NUCLEOTIDE SEQUENCE</scope>
</reference>
<organism evidence="1">
    <name type="scientific">Anguilla anguilla</name>
    <name type="common">European freshwater eel</name>
    <name type="synonym">Muraena anguilla</name>
    <dbReference type="NCBI Taxonomy" id="7936"/>
    <lineage>
        <taxon>Eukaryota</taxon>
        <taxon>Metazoa</taxon>
        <taxon>Chordata</taxon>
        <taxon>Craniata</taxon>
        <taxon>Vertebrata</taxon>
        <taxon>Euteleostomi</taxon>
        <taxon>Actinopterygii</taxon>
        <taxon>Neopterygii</taxon>
        <taxon>Teleostei</taxon>
        <taxon>Anguilliformes</taxon>
        <taxon>Anguillidae</taxon>
        <taxon>Anguilla</taxon>
    </lineage>
</organism>
<evidence type="ECO:0000313" key="1">
    <source>
        <dbReference type="EMBL" id="JAH62223.1"/>
    </source>
</evidence>
<sequence>MSAAFDTVNQNYSSPPWLRRAFLGLPWFGLLPILQIGPTRSPGWGLPLLLIPLLQEYHRDL</sequence>
<name>A0A0E9UBA3_ANGAN</name>
<protein>
    <submittedName>
        <fullName evidence="1">Uncharacterized protein</fullName>
    </submittedName>
</protein>
<dbReference type="EMBL" id="GBXM01046354">
    <property type="protein sequence ID" value="JAH62223.1"/>
    <property type="molecule type" value="Transcribed_RNA"/>
</dbReference>
<reference evidence="1" key="1">
    <citation type="submission" date="2014-11" db="EMBL/GenBank/DDBJ databases">
        <authorList>
            <person name="Amaro Gonzalez C."/>
        </authorList>
    </citation>
    <scope>NUCLEOTIDE SEQUENCE</scope>
</reference>
<dbReference type="AlphaFoldDB" id="A0A0E9UBA3"/>